<feature type="transmembrane region" description="Helical" evidence="1">
    <location>
        <begin position="7"/>
        <end position="30"/>
    </location>
</feature>
<dbReference type="Pfam" id="PF14126">
    <property type="entry name" value="DUF4293"/>
    <property type="match status" value="1"/>
</dbReference>
<organism evidence="2 3">
    <name type="scientific">Butyricimonas faecalis</name>
    <dbReference type="NCBI Taxonomy" id="2093856"/>
    <lineage>
        <taxon>Bacteria</taxon>
        <taxon>Pseudomonadati</taxon>
        <taxon>Bacteroidota</taxon>
        <taxon>Bacteroidia</taxon>
        <taxon>Bacteroidales</taxon>
        <taxon>Odoribacteraceae</taxon>
        <taxon>Butyricimonas</taxon>
    </lineage>
</organism>
<proteinExistence type="predicted"/>
<evidence type="ECO:0000313" key="2">
    <source>
        <dbReference type="EMBL" id="AZS29817.1"/>
    </source>
</evidence>
<dbReference type="Proteomes" id="UP000270673">
    <property type="component" value="Chromosome"/>
</dbReference>
<dbReference type="InterPro" id="IPR025635">
    <property type="entry name" value="DUF4293"/>
</dbReference>
<sequence length="153" mass="17943">MIQRIQTIYLLVVAIIMTIPLYIPIAQLFIPNDASYNFFTYGVVLIGENSVLQAHYWALLIMNIFTIGVPLVNIFLFKKRFLQLRLCIVEIILLIGAMILMWYHIHQFANKMNAEILYKFSLILPVICIIFMYLAMRGIFKDIKLLKSLDRIR</sequence>
<keyword evidence="3" id="KW-1185">Reference proteome</keyword>
<dbReference type="AlphaFoldDB" id="A0A3Q9IPJ7"/>
<keyword evidence="1" id="KW-0472">Membrane</keyword>
<gene>
    <name evidence="2" type="ORF">D8S85_09825</name>
</gene>
<evidence type="ECO:0000256" key="1">
    <source>
        <dbReference type="SAM" id="Phobius"/>
    </source>
</evidence>
<name>A0A3Q9IPJ7_9BACT</name>
<keyword evidence="1" id="KW-1133">Transmembrane helix</keyword>
<feature type="transmembrane region" description="Helical" evidence="1">
    <location>
        <begin position="116"/>
        <end position="136"/>
    </location>
</feature>
<dbReference type="RefSeq" id="WP_106480541.1">
    <property type="nucleotide sequence ID" value="NZ_CP032819.1"/>
</dbReference>
<dbReference type="OrthoDB" id="594989at2"/>
<dbReference type="EMBL" id="CP032819">
    <property type="protein sequence ID" value="AZS29817.1"/>
    <property type="molecule type" value="Genomic_DNA"/>
</dbReference>
<protein>
    <submittedName>
        <fullName evidence="2">DUF4293 family protein</fullName>
    </submittedName>
</protein>
<evidence type="ECO:0000313" key="3">
    <source>
        <dbReference type="Proteomes" id="UP000270673"/>
    </source>
</evidence>
<reference evidence="2 3" key="1">
    <citation type="submission" date="2018-10" db="EMBL/GenBank/DDBJ databases">
        <title>Butyricimonas faecalis sp. nov., isolated from human faeces and emended description of the genus Butyricimonas.</title>
        <authorList>
            <person name="Le Roy T."/>
            <person name="Van der Smissen P."/>
            <person name="Paquot A."/>
            <person name="Delzenne N."/>
            <person name="Muccioli G."/>
            <person name="Collet J.-F."/>
            <person name="Cani P.D."/>
        </authorList>
    </citation>
    <scope>NUCLEOTIDE SEQUENCE [LARGE SCALE GENOMIC DNA]</scope>
    <source>
        <strain evidence="2 3">H184</strain>
    </source>
</reference>
<feature type="transmembrane region" description="Helical" evidence="1">
    <location>
        <begin position="54"/>
        <end position="77"/>
    </location>
</feature>
<keyword evidence="1" id="KW-0812">Transmembrane</keyword>
<dbReference type="KEGG" id="buy:D8S85_09825"/>
<feature type="transmembrane region" description="Helical" evidence="1">
    <location>
        <begin position="84"/>
        <end position="104"/>
    </location>
</feature>
<accession>A0A3Q9IPJ7</accession>